<accession>A0AAQ3P1Y3</accession>
<dbReference type="AlphaFoldDB" id="A0AAQ3P1Y3"/>
<keyword evidence="1" id="KW-0812">Transmembrane</keyword>
<proteinExistence type="predicted"/>
<dbReference type="Proteomes" id="UP001374535">
    <property type="component" value="Chromosome 2"/>
</dbReference>
<protein>
    <submittedName>
        <fullName evidence="2">Uncharacterized protein</fullName>
    </submittedName>
</protein>
<gene>
    <name evidence="2" type="ORF">V8G54_006663</name>
</gene>
<keyword evidence="1" id="KW-0472">Membrane</keyword>
<evidence type="ECO:0000313" key="3">
    <source>
        <dbReference type="Proteomes" id="UP001374535"/>
    </source>
</evidence>
<sequence>MDELYDHAICSSLLLLSILNSYLKLWFSSFNLLHIVIKSMASLSLSTILKDCSKFLTSISVKGRQPSLTPFSSSISLNICLTDIPALANMHIRLLSSGDIGQ</sequence>
<evidence type="ECO:0000256" key="1">
    <source>
        <dbReference type="SAM" id="Phobius"/>
    </source>
</evidence>
<keyword evidence="3" id="KW-1185">Reference proteome</keyword>
<feature type="transmembrane region" description="Helical" evidence="1">
    <location>
        <begin position="12"/>
        <end position="37"/>
    </location>
</feature>
<reference evidence="2 3" key="1">
    <citation type="journal article" date="2023" name="Life. Sci Alliance">
        <title>Evolutionary insights into 3D genome organization and epigenetic landscape of Vigna mungo.</title>
        <authorList>
            <person name="Junaid A."/>
            <person name="Singh B."/>
            <person name="Bhatia S."/>
        </authorList>
    </citation>
    <scope>NUCLEOTIDE SEQUENCE [LARGE SCALE GENOMIC DNA]</scope>
    <source>
        <strain evidence="2">Urdbean</strain>
    </source>
</reference>
<organism evidence="2 3">
    <name type="scientific">Vigna mungo</name>
    <name type="common">Black gram</name>
    <name type="synonym">Phaseolus mungo</name>
    <dbReference type="NCBI Taxonomy" id="3915"/>
    <lineage>
        <taxon>Eukaryota</taxon>
        <taxon>Viridiplantae</taxon>
        <taxon>Streptophyta</taxon>
        <taxon>Embryophyta</taxon>
        <taxon>Tracheophyta</taxon>
        <taxon>Spermatophyta</taxon>
        <taxon>Magnoliopsida</taxon>
        <taxon>eudicotyledons</taxon>
        <taxon>Gunneridae</taxon>
        <taxon>Pentapetalae</taxon>
        <taxon>rosids</taxon>
        <taxon>fabids</taxon>
        <taxon>Fabales</taxon>
        <taxon>Fabaceae</taxon>
        <taxon>Papilionoideae</taxon>
        <taxon>50 kb inversion clade</taxon>
        <taxon>NPAAA clade</taxon>
        <taxon>indigoferoid/millettioid clade</taxon>
        <taxon>Phaseoleae</taxon>
        <taxon>Vigna</taxon>
    </lineage>
</organism>
<dbReference type="EMBL" id="CP144699">
    <property type="protein sequence ID" value="WVZ19341.1"/>
    <property type="molecule type" value="Genomic_DNA"/>
</dbReference>
<name>A0AAQ3P1Y3_VIGMU</name>
<evidence type="ECO:0000313" key="2">
    <source>
        <dbReference type="EMBL" id="WVZ19341.1"/>
    </source>
</evidence>
<keyword evidence="1" id="KW-1133">Transmembrane helix</keyword>